<evidence type="ECO:0000256" key="2">
    <source>
        <dbReference type="ARBA" id="ARBA00007572"/>
    </source>
</evidence>
<evidence type="ECO:0000256" key="4">
    <source>
        <dbReference type="ARBA" id="ARBA00022598"/>
    </source>
</evidence>
<keyword evidence="4 9" id="KW-0436">Ligase</keyword>
<evidence type="ECO:0000256" key="7">
    <source>
        <dbReference type="ARBA" id="ARBA00023204"/>
    </source>
</evidence>
<evidence type="ECO:0000256" key="3">
    <source>
        <dbReference type="ARBA" id="ARBA00013308"/>
    </source>
</evidence>
<comment type="cofactor">
    <cofactor evidence="1">
        <name>a divalent metal cation</name>
        <dbReference type="ChEBI" id="CHEBI:60240"/>
    </cofactor>
</comment>
<dbReference type="PROSITE" id="PS50160">
    <property type="entry name" value="DNA_LIGASE_A3"/>
    <property type="match status" value="1"/>
</dbReference>
<evidence type="ECO:0000256" key="1">
    <source>
        <dbReference type="ARBA" id="ARBA00001968"/>
    </source>
</evidence>
<proteinExistence type="inferred from homology"/>
<comment type="similarity">
    <text evidence="2">Belongs to the ATP-dependent DNA ligase family.</text>
</comment>
<evidence type="ECO:0000256" key="6">
    <source>
        <dbReference type="ARBA" id="ARBA00022763"/>
    </source>
</evidence>
<dbReference type="PANTHER" id="PTHR47810:SF1">
    <property type="entry name" value="DNA LIGASE B"/>
    <property type="match status" value="1"/>
</dbReference>
<dbReference type="GO" id="GO:0006281">
    <property type="term" value="P:DNA repair"/>
    <property type="evidence" value="ECO:0007669"/>
    <property type="project" value="UniProtKB-KW"/>
</dbReference>
<dbReference type="Pfam" id="PF01068">
    <property type="entry name" value="DNA_ligase_A_M"/>
    <property type="match status" value="1"/>
</dbReference>
<dbReference type="Proteomes" id="UP000223738">
    <property type="component" value="Segment"/>
</dbReference>
<dbReference type="InterPro" id="IPR012340">
    <property type="entry name" value="NA-bd_OB-fold"/>
</dbReference>
<reference evidence="9 10" key="1">
    <citation type="submission" date="2016-03" db="EMBL/GenBank/DDBJ databases">
        <title>Characterization of pf16 and phiPMW: Two novel phages infecting Pseudomonas putida PpG1.</title>
        <authorList>
            <person name="Magill D.J."/>
            <person name="Krylov V.N."/>
            <person name="Allen C.C.R."/>
            <person name="McGrath J.W."/>
            <person name="Quinn J.P."/>
            <person name="Kulakov L.A."/>
        </authorList>
    </citation>
    <scope>NUCLEOTIDE SEQUENCE [LARGE SCALE GENOMIC DNA]</scope>
</reference>
<evidence type="ECO:0000259" key="8">
    <source>
        <dbReference type="PROSITE" id="PS50160"/>
    </source>
</evidence>
<dbReference type="OrthoDB" id="7380at10239"/>
<keyword evidence="5" id="KW-0235">DNA replication</keyword>
<dbReference type="InterPro" id="IPR050326">
    <property type="entry name" value="NAD_dep_DNA_ligaseB"/>
</dbReference>
<feature type="domain" description="ATP-dependent DNA ligase family profile" evidence="8">
    <location>
        <begin position="232"/>
        <end position="316"/>
    </location>
</feature>
<keyword evidence="10" id="KW-1185">Reference proteome</keyword>
<organism evidence="9 10">
    <name type="scientific">Pseudomonas phage phiPMW</name>
    <dbReference type="NCBI Taxonomy" id="1815582"/>
    <lineage>
        <taxon>Viruses</taxon>
        <taxon>Duplodnaviria</taxon>
        <taxon>Heunggongvirae</taxon>
        <taxon>Uroviricota</taxon>
        <taxon>Caudoviricetes</taxon>
        <taxon>Plaisancevirus</taxon>
        <taxon>Plaisancevirus PMW</taxon>
    </lineage>
</organism>
<dbReference type="SUPFAM" id="SSF50249">
    <property type="entry name" value="Nucleic acid-binding proteins"/>
    <property type="match status" value="1"/>
</dbReference>
<sequence>MFEKTLYGLNKGGDYKVWSIKARDIDGVGVLNIAYGVYGGTIIDDKQDNIKVGKQGRTPYEQAVFEAQSRIKKQLDKNYRETFEELNDLPVLAMLSKDHTKAGKQKTVEEGVYTSDKLDGFRCIAKCLHAPGIGKYVSLFSRTGQLYRVPHIEQELLSIMEVGDILDGELYVHGPTLQEISSAVKREDAEEKVEAAYLKAGKALNKHGVESTQYKSAWADYEECCAISSYRDALQYHVFDIVLFDMPFEERLEELRKLEQRMLVEGFVVAVQYKYADSIEELNTQLKDCIDRGFEGIMYRTKDGEYESGKRSSGLWKYKLMQDAEFEILDVIADKQGDGIFVLKNDMSDLTFNCVMGSLSERRQFLENNNELVGKYLTVAFQARYKGTLLPQFPVGKLVRDGYVKNGKFIPTI</sequence>
<dbReference type="GO" id="GO:0006260">
    <property type="term" value="P:DNA replication"/>
    <property type="evidence" value="ECO:0007669"/>
    <property type="project" value="UniProtKB-KW"/>
</dbReference>
<keyword evidence="7" id="KW-0234">DNA repair</keyword>
<accession>A0A1S5R1C8</accession>
<evidence type="ECO:0000313" key="9">
    <source>
        <dbReference type="EMBL" id="ANA49214.1"/>
    </source>
</evidence>
<gene>
    <name evidence="9" type="ORF">PMW_89</name>
</gene>
<evidence type="ECO:0000256" key="5">
    <source>
        <dbReference type="ARBA" id="ARBA00022705"/>
    </source>
</evidence>
<keyword evidence="6" id="KW-0227">DNA damage</keyword>
<dbReference type="Gene3D" id="3.30.470.30">
    <property type="entry name" value="DNA ligase/mRNA capping enzyme"/>
    <property type="match status" value="1"/>
</dbReference>
<dbReference type="GO" id="GO:0005524">
    <property type="term" value="F:ATP binding"/>
    <property type="evidence" value="ECO:0007669"/>
    <property type="project" value="InterPro"/>
</dbReference>
<dbReference type="GO" id="GO:0003910">
    <property type="term" value="F:DNA ligase (ATP) activity"/>
    <property type="evidence" value="ECO:0007669"/>
    <property type="project" value="InterPro"/>
</dbReference>
<name>A0A1S5R1C8_9CAUD</name>
<dbReference type="SUPFAM" id="SSF56091">
    <property type="entry name" value="DNA ligase/mRNA capping enzyme, catalytic domain"/>
    <property type="match status" value="1"/>
</dbReference>
<evidence type="ECO:0000313" key="10">
    <source>
        <dbReference type="Proteomes" id="UP000223738"/>
    </source>
</evidence>
<dbReference type="PANTHER" id="PTHR47810">
    <property type="entry name" value="DNA LIGASE"/>
    <property type="match status" value="1"/>
</dbReference>
<protein>
    <recommendedName>
        <fullName evidence="3">DNA ligase</fullName>
    </recommendedName>
</protein>
<dbReference type="InterPro" id="IPR012310">
    <property type="entry name" value="DNA_ligase_ATP-dep_cent"/>
</dbReference>
<dbReference type="GO" id="GO:0006310">
    <property type="term" value="P:DNA recombination"/>
    <property type="evidence" value="ECO:0007669"/>
    <property type="project" value="InterPro"/>
</dbReference>
<dbReference type="EMBL" id="KU862660">
    <property type="protein sequence ID" value="ANA49214.1"/>
    <property type="molecule type" value="Genomic_DNA"/>
</dbReference>